<evidence type="ECO:0000313" key="2">
    <source>
        <dbReference type="Proteomes" id="UP000006790"/>
    </source>
</evidence>
<dbReference type="OrthoDB" id="4060534at2759"/>
<reference evidence="2" key="1">
    <citation type="journal article" date="2012" name="G3 (Bethesda)">
        <title>Pichia sorbitophila, an interspecies yeast hybrid reveals early steps of genome resolution following polyploidization.</title>
        <authorList>
            <person name="Leh Louis V."/>
            <person name="Despons L."/>
            <person name="Friedrich A."/>
            <person name="Martin T."/>
            <person name="Durrens P."/>
            <person name="Casaregola S."/>
            <person name="Neuveglise C."/>
            <person name="Fairhead C."/>
            <person name="Marck C."/>
            <person name="Cruz J.A."/>
            <person name="Straub M.L."/>
            <person name="Kugler V."/>
            <person name="Sacerdot C."/>
            <person name="Uzunov Z."/>
            <person name="Thierry A."/>
            <person name="Weiss S."/>
            <person name="Bleykasten C."/>
            <person name="De Montigny J."/>
            <person name="Jacques N."/>
            <person name="Jung P."/>
            <person name="Lemaire M."/>
            <person name="Mallet S."/>
            <person name="Morel G."/>
            <person name="Richard G.F."/>
            <person name="Sarkar A."/>
            <person name="Savel G."/>
            <person name="Schacherer J."/>
            <person name="Seret M.L."/>
            <person name="Talla E."/>
            <person name="Samson G."/>
            <person name="Jubin C."/>
            <person name="Poulain J."/>
            <person name="Vacherie B."/>
            <person name="Barbe V."/>
            <person name="Pelletier E."/>
            <person name="Sherman D.J."/>
            <person name="Westhof E."/>
            <person name="Weissenbach J."/>
            <person name="Baret P.V."/>
            <person name="Wincker P."/>
            <person name="Gaillardin C."/>
            <person name="Dujon B."/>
            <person name="Souciet J.L."/>
        </authorList>
    </citation>
    <scope>NUCLEOTIDE SEQUENCE [LARGE SCALE GENOMIC DNA]</scope>
    <source>
        <strain evidence="2">CBS 270.75 / DBVPG 7215 / KCTC 17166 / NRRL Y-17582</strain>
    </source>
</reference>
<proteinExistence type="predicted"/>
<dbReference type="FunCoup" id="G8JWG1">
    <property type="interactions" value="18"/>
</dbReference>
<dbReference type="Proteomes" id="UP000006790">
    <property type="component" value="Chromosome 7"/>
</dbReference>
<sequence length="254" mass="29077">MKTTFETVYLSNADESMVSKWDCEIELSGQNISSLDLTNNVFVLPPLNCPLEIIIRIGLENDDLVPNKQDFIPFPNEEFWTTDLNYAMTHKTNSNKEMELSLKCNQFTTMKADKLFYKPISLHLTKEYKVLVLSKLTINGEFYSLGSLDNSTVQDHLNEYFISLIISQLEFQFPLVFSRNSRRKFLNHEQTMGAVSCSLAGNNSLISNISEMIAHDLTSSFVFEVLEICANSSRKAKYKKLGISKLAHKPFKRF</sequence>
<name>G8JWG1_ERECY</name>
<dbReference type="KEGG" id="erc:Ecym_7347"/>
<dbReference type="InterPro" id="IPR048920">
    <property type="entry name" value="REC102"/>
</dbReference>
<protein>
    <submittedName>
        <fullName evidence="1">Uncharacterized protein</fullName>
    </submittedName>
</protein>
<evidence type="ECO:0000313" key="1">
    <source>
        <dbReference type="EMBL" id="AET41176.1"/>
    </source>
</evidence>
<gene>
    <name evidence="1" type="ordered locus">Ecym_7347</name>
</gene>
<dbReference type="EMBL" id="CP002503">
    <property type="protein sequence ID" value="AET41176.1"/>
    <property type="molecule type" value="Genomic_DNA"/>
</dbReference>
<dbReference type="GeneID" id="11469744"/>
<dbReference type="HOGENOM" id="CLU_094693_0_0_1"/>
<dbReference type="RefSeq" id="XP_003647993.1">
    <property type="nucleotide sequence ID" value="XM_003647945.1"/>
</dbReference>
<dbReference type="AlphaFoldDB" id="G8JWG1"/>
<dbReference type="eggNOG" id="ENOG502S4ZG">
    <property type="taxonomic scope" value="Eukaryota"/>
</dbReference>
<dbReference type="OMA" id="HTHAKGY"/>
<keyword evidence="2" id="KW-1185">Reference proteome</keyword>
<dbReference type="STRING" id="931890.G8JWG1"/>
<organism evidence="1 2">
    <name type="scientific">Eremothecium cymbalariae (strain CBS 270.75 / DBVPG 7215 / KCTC 17166 / NRRL Y-17582)</name>
    <name type="common">Yeast</name>
    <dbReference type="NCBI Taxonomy" id="931890"/>
    <lineage>
        <taxon>Eukaryota</taxon>
        <taxon>Fungi</taxon>
        <taxon>Dikarya</taxon>
        <taxon>Ascomycota</taxon>
        <taxon>Saccharomycotina</taxon>
        <taxon>Saccharomycetes</taxon>
        <taxon>Saccharomycetales</taxon>
        <taxon>Saccharomycetaceae</taxon>
        <taxon>Eremothecium</taxon>
    </lineage>
</organism>
<dbReference type="Pfam" id="PF21736">
    <property type="entry name" value="REC102"/>
    <property type="match status" value="1"/>
</dbReference>
<dbReference type="InParanoid" id="G8JWG1"/>
<accession>G8JWG1</accession>